<dbReference type="RefSeq" id="WP_378114619.1">
    <property type="nucleotide sequence ID" value="NZ_JBHSNC010000060.1"/>
</dbReference>
<comment type="caution">
    <text evidence="1">The sequence shown here is derived from an EMBL/GenBank/DDBJ whole genome shotgun (WGS) entry which is preliminary data.</text>
</comment>
<accession>A0ABW0R8L9</accession>
<gene>
    <name evidence="1" type="ORF">ACFPQ4_24690</name>
</gene>
<dbReference type="Proteomes" id="UP001596108">
    <property type="component" value="Unassembled WGS sequence"/>
</dbReference>
<evidence type="ECO:0000313" key="1">
    <source>
        <dbReference type="EMBL" id="MFC5532630.1"/>
    </source>
</evidence>
<evidence type="ECO:0000313" key="2">
    <source>
        <dbReference type="Proteomes" id="UP001596108"/>
    </source>
</evidence>
<reference evidence="2" key="1">
    <citation type="journal article" date="2019" name="Int. J. Syst. Evol. Microbiol.">
        <title>The Global Catalogue of Microorganisms (GCM) 10K type strain sequencing project: providing services to taxonomists for standard genome sequencing and annotation.</title>
        <authorList>
            <consortium name="The Broad Institute Genomics Platform"/>
            <consortium name="The Broad Institute Genome Sequencing Center for Infectious Disease"/>
            <person name="Wu L."/>
            <person name="Ma J."/>
        </authorList>
    </citation>
    <scope>NUCLEOTIDE SEQUENCE [LARGE SCALE GENOMIC DNA]</scope>
    <source>
        <strain evidence="2">CGMCC 1.18578</strain>
    </source>
</reference>
<dbReference type="EMBL" id="JBHSNC010000060">
    <property type="protein sequence ID" value="MFC5532630.1"/>
    <property type="molecule type" value="Genomic_DNA"/>
</dbReference>
<keyword evidence="2" id="KW-1185">Reference proteome</keyword>
<feature type="non-terminal residue" evidence="1">
    <location>
        <position position="67"/>
    </location>
</feature>
<organism evidence="1 2">
    <name type="scientific">Cohnella yongneupensis</name>
    <dbReference type="NCBI Taxonomy" id="425006"/>
    <lineage>
        <taxon>Bacteria</taxon>
        <taxon>Bacillati</taxon>
        <taxon>Bacillota</taxon>
        <taxon>Bacilli</taxon>
        <taxon>Bacillales</taxon>
        <taxon>Paenibacillaceae</taxon>
        <taxon>Cohnella</taxon>
    </lineage>
</organism>
<protein>
    <recommendedName>
        <fullName evidence="3">Rhodanese domain-containing protein</fullName>
    </recommendedName>
</protein>
<proteinExistence type="predicted"/>
<name>A0ABW0R8L9_9BACL</name>
<evidence type="ECO:0008006" key="3">
    <source>
        <dbReference type="Google" id="ProtNLM"/>
    </source>
</evidence>
<sequence>MSISVAWKQIQPDTPHRLSASRPATFVALSRWGVVNPWTLAEISLAAKSKEHIRVVDVRDSYEQECD</sequence>